<dbReference type="RefSeq" id="WP_025007784.1">
    <property type="nucleotide sequence ID" value="NZ_BMPK01000005.1"/>
</dbReference>
<name>A0ABX8X7E0_SHEPU</name>
<evidence type="ECO:0000313" key="1">
    <source>
        <dbReference type="EMBL" id="QYX71367.1"/>
    </source>
</evidence>
<dbReference type="GeneID" id="67443831"/>
<dbReference type="EMBL" id="CP080635">
    <property type="protein sequence ID" value="QYX71367.1"/>
    <property type="molecule type" value="Genomic_DNA"/>
</dbReference>
<dbReference type="Proteomes" id="UP000827084">
    <property type="component" value="Chromosome"/>
</dbReference>
<evidence type="ECO:0000313" key="2">
    <source>
        <dbReference type="Proteomes" id="UP000827084"/>
    </source>
</evidence>
<accession>A0ABX8X7E0</accession>
<proteinExistence type="predicted"/>
<gene>
    <name evidence="1" type="ORF">K3G22_11185</name>
</gene>
<sequence length="113" mass="12667">MSDMTQKIDGTAANWENEVLGNDEQFAVIAEGVTSESVDDTLALQMISIRLQKSMIQDLKNIAKANNLGGYQPLIRRILERFVEAEMKTIAREAMANSNQTEVTYERERAIAC</sequence>
<organism evidence="1 2">
    <name type="scientific">Shewanella putrefaciens</name>
    <name type="common">Pseudomonas putrefaciens</name>
    <dbReference type="NCBI Taxonomy" id="24"/>
    <lineage>
        <taxon>Bacteria</taxon>
        <taxon>Pseudomonadati</taxon>
        <taxon>Pseudomonadota</taxon>
        <taxon>Gammaproteobacteria</taxon>
        <taxon>Alteromonadales</taxon>
        <taxon>Shewanellaceae</taxon>
        <taxon>Shewanella</taxon>
    </lineage>
</organism>
<keyword evidence="2" id="KW-1185">Reference proteome</keyword>
<reference evidence="1 2" key="1">
    <citation type="submission" date="2021-08" db="EMBL/GenBank/DDBJ databases">
        <title>Shewanella putrefaciens YZ-J, complete genome.</title>
        <authorList>
            <person name="Yi Z."/>
        </authorList>
    </citation>
    <scope>NUCLEOTIDE SEQUENCE [LARGE SCALE GENOMIC DNA]</scope>
    <source>
        <strain evidence="1 2">YZ-J</strain>
    </source>
</reference>
<protein>
    <submittedName>
        <fullName evidence="1">Uncharacterized protein</fullName>
    </submittedName>
</protein>